<organism evidence="1 2">
    <name type="scientific">Bifidobacterium catenulatum DSM 16992 = JCM 1194 = LMG 11043</name>
    <dbReference type="NCBI Taxonomy" id="566552"/>
    <lineage>
        <taxon>Bacteria</taxon>
        <taxon>Bacillati</taxon>
        <taxon>Actinomycetota</taxon>
        <taxon>Actinomycetes</taxon>
        <taxon>Bifidobacteriales</taxon>
        <taxon>Bifidobacteriaceae</taxon>
        <taxon>Bifidobacterium</taxon>
    </lineage>
</organism>
<gene>
    <name evidence="1" type="ORF">BIFCAT_00190</name>
</gene>
<dbReference type="EMBL" id="ABXY01000004">
    <property type="protein sequence ID" value="EEB22330.1"/>
    <property type="molecule type" value="Genomic_DNA"/>
</dbReference>
<evidence type="ECO:0000313" key="2">
    <source>
        <dbReference type="Proteomes" id="UP000003882"/>
    </source>
</evidence>
<name>B6XSN6_9BIFI</name>
<dbReference type="Proteomes" id="UP000003882">
    <property type="component" value="Unassembled WGS sequence"/>
</dbReference>
<accession>B6XSN6</accession>
<reference evidence="1 2" key="1">
    <citation type="submission" date="2008-10" db="EMBL/GenBank/DDBJ databases">
        <title>Draft genome sequence of Bifidobacterium catenulatum (DSM 16992).</title>
        <authorList>
            <person name="Sudarsanam P."/>
            <person name="Ley R."/>
            <person name="Guruge J."/>
            <person name="Turnbaugh P.J."/>
            <person name="Mahowald M."/>
            <person name="Liep D."/>
            <person name="Gordon J."/>
        </authorList>
    </citation>
    <scope>NUCLEOTIDE SEQUENCE [LARGE SCALE GENOMIC DNA]</scope>
    <source>
        <strain evidence="1 2">DSM 16992</strain>
    </source>
</reference>
<dbReference type="AlphaFoldDB" id="B6XSN6"/>
<protein>
    <submittedName>
        <fullName evidence="1">Uncharacterized protein</fullName>
    </submittedName>
</protein>
<sequence>MRDCSFIFGWARSCVLAFLRLHNTQSHYYTEIGGTMLPAVHF</sequence>
<reference evidence="1 2" key="2">
    <citation type="submission" date="2008-10" db="EMBL/GenBank/DDBJ databases">
        <authorList>
            <person name="Fulton L."/>
            <person name="Clifton S."/>
            <person name="Fulton B."/>
            <person name="Xu J."/>
            <person name="Minx P."/>
            <person name="Pepin K.H."/>
            <person name="Johnson M."/>
            <person name="Bhonagiri V."/>
            <person name="Nash W.E."/>
            <person name="Mardis E.R."/>
            <person name="Wilson R.K."/>
        </authorList>
    </citation>
    <scope>NUCLEOTIDE SEQUENCE [LARGE SCALE GENOMIC DNA]</scope>
    <source>
        <strain evidence="1 2">DSM 16992</strain>
    </source>
</reference>
<comment type="caution">
    <text evidence="1">The sequence shown here is derived from an EMBL/GenBank/DDBJ whole genome shotgun (WGS) entry which is preliminary data.</text>
</comment>
<proteinExistence type="predicted"/>
<evidence type="ECO:0000313" key="1">
    <source>
        <dbReference type="EMBL" id="EEB22330.1"/>
    </source>
</evidence>